<comment type="caution">
    <text evidence="2">The sequence shown here is derived from an EMBL/GenBank/DDBJ whole genome shotgun (WGS) entry which is preliminary data.</text>
</comment>
<proteinExistence type="predicted"/>
<feature type="compositionally biased region" description="Polar residues" evidence="1">
    <location>
        <begin position="31"/>
        <end position="40"/>
    </location>
</feature>
<evidence type="ECO:0000313" key="3">
    <source>
        <dbReference type="Proteomes" id="UP001420932"/>
    </source>
</evidence>
<feature type="region of interest" description="Disordered" evidence="1">
    <location>
        <begin position="11"/>
        <end position="40"/>
    </location>
</feature>
<sequence length="65" mass="7053">MDHKYSSIAMASFGSRGSSQSQTPFTSPSPRTKNSTSFSNPLIAPFSNSLNQLTSIKLNCTNFSF</sequence>
<keyword evidence="3" id="KW-1185">Reference proteome</keyword>
<dbReference type="AlphaFoldDB" id="A0AAP0P5J0"/>
<protein>
    <submittedName>
        <fullName evidence="2">Uncharacterized protein</fullName>
    </submittedName>
</protein>
<dbReference type="EMBL" id="JBBNAF010000007">
    <property type="protein sequence ID" value="KAK9128321.1"/>
    <property type="molecule type" value="Genomic_DNA"/>
</dbReference>
<dbReference type="Proteomes" id="UP001420932">
    <property type="component" value="Unassembled WGS sequence"/>
</dbReference>
<evidence type="ECO:0000256" key="1">
    <source>
        <dbReference type="SAM" id="MobiDB-lite"/>
    </source>
</evidence>
<feature type="compositionally biased region" description="Low complexity" evidence="1">
    <location>
        <begin position="18"/>
        <end position="30"/>
    </location>
</feature>
<reference evidence="2 3" key="1">
    <citation type="submission" date="2024-01" db="EMBL/GenBank/DDBJ databases">
        <title>Genome assemblies of Stephania.</title>
        <authorList>
            <person name="Yang L."/>
        </authorList>
    </citation>
    <scope>NUCLEOTIDE SEQUENCE [LARGE SCALE GENOMIC DNA]</scope>
    <source>
        <strain evidence="2">YNDBR</strain>
        <tissue evidence="2">Leaf</tissue>
    </source>
</reference>
<accession>A0AAP0P5J0</accession>
<organism evidence="2 3">
    <name type="scientific">Stephania yunnanensis</name>
    <dbReference type="NCBI Taxonomy" id="152371"/>
    <lineage>
        <taxon>Eukaryota</taxon>
        <taxon>Viridiplantae</taxon>
        <taxon>Streptophyta</taxon>
        <taxon>Embryophyta</taxon>
        <taxon>Tracheophyta</taxon>
        <taxon>Spermatophyta</taxon>
        <taxon>Magnoliopsida</taxon>
        <taxon>Ranunculales</taxon>
        <taxon>Menispermaceae</taxon>
        <taxon>Menispermoideae</taxon>
        <taxon>Cissampelideae</taxon>
        <taxon>Stephania</taxon>
    </lineage>
</organism>
<evidence type="ECO:0000313" key="2">
    <source>
        <dbReference type="EMBL" id="KAK9128321.1"/>
    </source>
</evidence>
<name>A0AAP0P5J0_9MAGN</name>
<gene>
    <name evidence="2" type="ORF">Syun_017118</name>
</gene>